<evidence type="ECO:0000313" key="3">
    <source>
        <dbReference type="Proteomes" id="UP000005540"/>
    </source>
</evidence>
<dbReference type="InterPro" id="IPR020004">
    <property type="entry name" value="UDP-GlcNAc_Epase"/>
</dbReference>
<dbReference type="EC" id="3.1.4.-" evidence="2"/>
<dbReference type="EC" id="5.1.3.-" evidence="2"/>
<dbReference type="PANTHER" id="PTHR43174:SF3">
    <property type="entry name" value="UDP-N-ACETYLGLUCOSAMINE 2-EPIMERASE"/>
    <property type="match status" value="1"/>
</dbReference>
<dbReference type="NCBIfam" id="TIGR03568">
    <property type="entry name" value="NeuC_NnaA"/>
    <property type="match status" value="1"/>
</dbReference>
<dbReference type="InterPro" id="IPR029767">
    <property type="entry name" value="WecB-like"/>
</dbReference>
<dbReference type="PANTHER" id="PTHR43174">
    <property type="entry name" value="UDP-N-ACETYLGLUCOSAMINE 2-EPIMERASE"/>
    <property type="match status" value="1"/>
</dbReference>
<proteinExistence type="predicted"/>
<dbReference type="CDD" id="cd03786">
    <property type="entry name" value="GTB_UDP-GlcNAc_2-Epimerase"/>
    <property type="match status" value="1"/>
</dbReference>
<dbReference type="AlphaFoldDB" id="C4FID7"/>
<dbReference type="OrthoDB" id="9803238at2"/>
<name>C4FID7_9AQUI</name>
<dbReference type="GO" id="GO:0016853">
    <property type="term" value="F:isomerase activity"/>
    <property type="evidence" value="ECO:0007669"/>
    <property type="project" value="UniProtKB-KW"/>
</dbReference>
<dbReference type="GO" id="GO:0004553">
    <property type="term" value="F:hydrolase activity, hydrolyzing O-glycosyl compounds"/>
    <property type="evidence" value="ECO:0007669"/>
    <property type="project" value="InterPro"/>
</dbReference>
<sequence length="390" mass="44177">MGKRKVCIFTGTRAEYGLLKPLMDEIKSDPDLELQIVASCMHLSPEFGLTYQQIEKDGFNIDEKVEMLLSSDTPSGIVKSMGLGMIGYTDALNRLKPDITVVLGDRFEALAFAIASFVNRIPIAHLYGGEITEGAIDDAFRHSITKLSYLHFTSTEEYRKRVIQLGEEPERVFNVGALGIDNIKKMKLLNKDEIESKLDIKFKSKNLLITYHPVTLKKDESEKEFKALLNVLREMEDTLFIFTKPNADTEGRKIIKLIEEFVKENNHKAILFTSLGQLNYLSIMQYVDAVVGNSSSGIIEAPSLKVPTINIGDRQKGRIRAKSIIDCKGTEEDIKRALDIIFDKKFRETIKNISNPYGDGNSARKIKNILKHSKISIIKKFYEINFEIED</sequence>
<dbReference type="SUPFAM" id="SSF53756">
    <property type="entry name" value="UDP-Glycosyltransferase/glycogen phosphorylase"/>
    <property type="match status" value="1"/>
</dbReference>
<organism evidence="2 3">
    <name type="scientific">Sulfurihydrogenibium yellowstonense SS-5</name>
    <dbReference type="NCBI Taxonomy" id="432331"/>
    <lineage>
        <taxon>Bacteria</taxon>
        <taxon>Pseudomonadati</taxon>
        <taxon>Aquificota</taxon>
        <taxon>Aquificia</taxon>
        <taxon>Aquificales</taxon>
        <taxon>Hydrogenothermaceae</taxon>
        <taxon>Sulfurihydrogenibium</taxon>
    </lineage>
</organism>
<reference evidence="2 3" key="1">
    <citation type="submission" date="2009-04" db="EMBL/GenBank/DDBJ databases">
        <authorList>
            <person name="Reysenbach A.-L."/>
            <person name="Heidelberg J.F."/>
            <person name="Nelson W.C."/>
        </authorList>
    </citation>
    <scope>NUCLEOTIDE SEQUENCE [LARGE SCALE GENOMIC DNA]</scope>
    <source>
        <strain evidence="2 3">SS-5</strain>
    </source>
</reference>
<keyword evidence="2" id="KW-0378">Hydrolase</keyword>
<feature type="domain" description="UDP-N-acetylglucosamine 2-epimerase" evidence="1">
    <location>
        <begin position="25"/>
        <end position="371"/>
    </location>
</feature>
<dbReference type="EMBL" id="ABZS01000020">
    <property type="protein sequence ID" value="EEP61155.1"/>
    <property type="molecule type" value="Genomic_DNA"/>
</dbReference>
<dbReference type="Pfam" id="PF02350">
    <property type="entry name" value="Epimerase_2"/>
    <property type="match status" value="1"/>
</dbReference>
<comment type="caution">
    <text evidence="2">The sequence shown here is derived from an EMBL/GenBank/DDBJ whole genome shotgun (WGS) entry which is preliminary data.</text>
</comment>
<dbReference type="Gene3D" id="3.40.50.2000">
    <property type="entry name" value="Glycogen Phosphorylase B"/>
    <property type="match status" value="2"/>
</dbReference>
<gene>
    <name evidence="2" type="primary">neuC</name>
    <name evidence="2" type="ORF">SULYE_0322</name>
</gene>
<protein>
    <submittedName>
        <fullName evidence="2">UDP-N-acetyl-D-glucosamine 2-epimerase, UDP-hydrolysing</fullName>
        <ecNumber evidence="2">3.1.4.-</ecNumber>
        <ecNumber evidence="2">5.1.3.-</ecNumber>
    </submittedName>
</protein>
<keyword evidence="3" id="KW-1185">Reference proteome</keyword>
<dbReference type="InterPro" id="IPR003331">
    <property type="entry name" value="UDP_GlcNAc_Epimerase_2_dom"/>
</dbReference>
<dbReference type="GO" id="GO:0006047">
    <property type="term" value="P:UDP-N-acetylglucosamine metabolic process"/>
    <property type="evidence" value="ECO:0007669"/>
    <property type="project" value="InterPro"/>
</dbReference>
<accession>C4FID7</accession>
<keyword evidence="2" id="KW-0413">Isomerase</keyword>
<dbReference type="RefSeq" id="WP_007545797.1">
    <property type="nucleotide sequence ID" value="NZ_ABZS01000020.1"/>
</dbReference>
<evidence type="ECO:0000259" key="1">
    <source>
        <dbReference type="Pfam" id="PF02350"/>
    </source>
</evidence>
<dbReference type="Proteomes" id="UP000005540">
    <property type="component" value="Unassembled WGS sequence"/>
</dbReference>
<evidence type="ECO:0000313" key="2">
    <source>
        <dbReference type="EMBL" id="EEP61155.1"/>
    </source>
</evidence>